<evidence type="ECO:0000256" key="2">
    <source>
        <dbReference type="ARBA" id="ARBA00022475"/>
    </source>
</evidence>
<comment type="caution">
    <text evidence="7">The sequence shown here is derived from an EMBL/GenBank/DDBJ whole genome shotgun (WGS) entry which is preliminary data.</text>
</comment>
<proteinExistence type="predicted"/>
<evidence type="ECO:0000313" key="7">
    <source>
        <dbReference type="EMBL" id="MDO2408570.1"/>
    </source>
</evidence>
<dbReference type="PANTHER" id="PTHR38825">
    <property type="entry name" value="LYSINE EXPORTER PROTEIN (LYSE/YGGA)"/>
    <property type="match status" value="1"/>
</dbReference>
<evidence type="ECO:0000256" key="4">
    <source>
        <dbReference type="ARBA" id="ARBA00022989"/>
    </source>
</evidence>
<keyword evidence="8" id="KW-1185">Reference proteome</keyword>
<feature type="transmembrane region" description="Helical" evidence="6">
    <location>
        <begin position="176"/>
        <end position="197"/>
    </location>
</feature>
<evidence type="ECO:0000256" key="5">
    <source>
        <dbReference type="ARBA" id="ARBA00023136"/>
    </source>
</evidence>
<dbReference type="InterPro" id="IPR001123">
    <property type="entry name" value="LeuE-type"/>
</dbReference>
<sequence length="201" mass="21866">MDSFITGILLGLGVAIPIGPLNILIMNYSLSSFGRGFALGMGAMSADILYFVLLSLGVLAVFDNPWIFKSIAIFGAIFLLYMTWACYKNASKMLAKITSTERGESLLACYLKGLGLNSINPFIIGFWLSLSSVIASSANWMIAAFGVLLALFAWVVGLSFATSLARRIISAKVARIFSYVSAVLMLFFTAFLIYNTFLKDI</sequence>
<name>A0ABT8T5G7_9BACT</name>
<dbReference type="RefSeq" id="WP_302243286.1">
    <property type="nucleotide sequence ID" value="NZ_JAULJQ010000001.1"/>
</dbReference>
<comment type="subcellular location">
    <subcellularLocation>
        <location evidence="1">Cell membrane</location>
        <topology evidence="1">Multi-pass membrane protein</topology>
    </subcellularLocation>
</comment>
<organism evidence="7 8">
    <name type="scientific">Campylobacter magnus</name>
    <dbReference type="NCBI Taxonomy" id="3026462"/>
    <lineage>
        <taxon>Bacteria</taxon>
        <taxon>Pseudomonadati</taxon>
        <taxon>Campylobacterota</taxon>
        <taxon>Epsilonproteobacteria</taxon>
        <taxon>Campylobacterales</taxon>
        <taxon>Campylobacteraceae</taxon>
        <taxon>Campylobacter</taxon>
    </lineage>
</organism>
<dbReference type="PANTHER" id="PTHR38825:SF2">
    <property type="entry name" value="LYSINE TRANSPORTER LYSE"/>
    <property type="match status" value="1"/>
</dbReference>
<keyword evidence="3 6" id="KW-0812">Transmembrane</keyword>
<evidence type="ECO:0000256" key="6">
    <source>
        <dbReference type="SAM" id="Phobius"/>
    </source>
</evidence>
<dbReference type="EMBL" id="JAULJQ010000001">
    <property type="protein sequence ID" value="MDO2408570.1"/>
    <property type="molecule type" value="Genomic_DNA"/>
</dbReference>
<feature type="transmembrane region" description="Helical" evidence="6">
    <location>
        <begin position="140"/>
        <end position="164"/>
    </location>
</feature>
<feature type="transmembrane region" description="Helical" evidence="6">
    <location>
        <begin position="66"/>
        <end position="87"/>
    </location>
</feature>
<keyword evidence="2" id="KW-1003">Cell membrane</keyword>
<evidence type="ECO:0000256" key="1">
    <source>
        <dbReference type="ARBA" id="ARBA00004651"/>
    </source>
</evidence>
<feature type="transmembrane region" description="Helical" evidence="6">
    <location>
        <begin position="37"/>
        <end position="60"/>
    </location>
</feature>
<accession>A0ABT8T5G7</accession>
<dbReference type="Pfam" id="PF01810">
    <property type="entry name" value="LysE"/>
    <property type="match status" value="1"/>
</dbReference>
<dbReference type="Proteomes" id="UP001171111">
    <property type="component" value="Unassembled WGS sequence"/>
</dbReference>
<reference evidence="7 8" key="1">
    <citation type="submission" date="2023-06" db="EMBL/GenBank/DDBJ databases">
        <title>Campylobacter magnum sp. nov., isolated from cecal contents of domestic pigs (Sus scrofa domesticus).</title>
        <authorList>
            <person name="Papic B."/>
            <person name="Gruntar I."/>
        </authorList>
    </citation>
    <scope>NUCLEOTIDE SEQUENCE [LARGE SCALE GENOMIC DNA]</scope>
    <source>
        <strain evidence="8">34484-21</strain>
    </source>
</reference>
<feature type="transmembrane region" description="Helical" evidence="6">
    <location>
        <begin position="6"/>
        <end position="25"/>
    </location>
</feature>
<feature type="transmembrane region" description="Helical" evidence="6">
    <location>
        <begin position="107"/>
        <end position="128"/>
    </location>
</feature>
<keyword evidence="5 6" id="KW-0472">Membrane</keyword>
<evidence type="ECO:0000256" key="3">
    <source>
        <dbReference type="ARBA" id="ARBA00022692"/>
    </source>
</evidence>
<keyword evidence="4 6" id="KW-1133">Transmembrane helix</keyword>
<gene>
    <name evidence="7" type="ORF">Q2362_00465</name>
</gene>
<protein>
    <submittedName>
        <fullName evidence="7">LysE family translocator</fullName>
    </submittedName>
</protein>
<evidence type="ECO:0000313" key="8">
    <source>
        <dbReference type="Proteomes" id="UP001171111"/>
    </source>
</evidence>